<gene>
    <name evidence="2" type="ORF">Vretifemale_20481</name>
    <name evidence="3" type="ORF">Vretimale_15432</name>
</gene>
<dbReference type="EMBL" id="BNCQ01000041">
    <property type="protein sequence ID" value="GIM12047.1"/>
    <property type="molecule type" value="Genomic_DNA"/>
</dbReference>
<evidence type="ECO:0000313" key="5">
    <source>
        <dbReference type="Proteomes" id="UP000747110"/>
    </source>
</evidence>
<proteinExistence type="predicted"/>
<evidence type="ECO:0000313" key="3">
    <source>
        <dbReference type="EMBL" id="GIM12047.1"/>
    </source>
</evidence>
<organism evidence="3 4">
    <name type="scientific">Volvox reticuliferus</name>
    <dbReference type="NCBI Taxonomy" id="1737510"/>
    <lineage>
        <taxon>Eukaryota</taxon>
        <taxon>Viridiplantae</taxon>
        <taxon>Chlorophyta</taxon>
        <taxon>core chlorophytes</taxon>
        <taxon>Chlorophyceae</taxon>
        <taxon>CS clade</taxon>
        <taxon>Chlamydomonadales</taxon>
        <taxon>Volvocaceae</taxon>
        <taxon>Volvox</taxon>
    </lineage>
</organism>
<feature type="region of interest" description="Disordered" evidence="1">
    <location>
        <begin position="81"/>
        <end position="103"/>
    </location>
</feature>
<sequence>MTTRVPETATAAPADDNSTSPSLPWLLERRQWTQALHVARARVSSDPWDIAAWWGLARALMEGLMEPEAAYTACCRALQALENRPQPSQPPQPPGRYGRRVDMPSPQQLAELRFECLSAVARGDSNSVRARWNRHLHPALRLQVLY</sequence>
<evidence type="ECO:0000313" key="4">
    <source>
        <dbReference type="Proteomes" id="UP000722791"/>
    </source>
</evidence>
<dbReference type="Proteomes" id="UP000722791">
    <property type="component" value="Unassembled WGS sequence"/>
</dbReference>
<evidence type="ECO:0000256" key="1">
    <source>
        <dbReference type="SAM" id="MobiDB-lite"/>
    </source>
</evidence>
<reference evidence="3" key="1">
    <citation type="journal article" date="2021" name="Proc. Natl. Acad. Sci. U.S.A.">
        <title>Three genomes in the algal genus Volvox reveal the fate of a haploid sex-determining region after a transition to homothallism.</title>
        <authorList>
            <person name="Yamamoto K."/>
            <person name="Hamaji T."/>
            <person name="Kawai-Toyooka H."/>
            <person name="Matsuzaki R."/>
            <person name="Takahashi F."/>
            <person name="Nishimura Y."/>
            <person name="Kawachi M."/>
            <person name="Noguchi H."/>
            <person name="Minakuchi Y."/>
            <person name="Umen J.G."/>
            <person name="Toyoda A."/>
            <person name="Nozaki H."/>
        </authorList>
    </citation>
    <scope>NUCLEOTIDE SEQUENCE</scope>
    <source>
        <strain evidence="3">NIES-3785</strain>
        <strain evidence="2">NIES-3786</strain>
    </source>
</reference>
<comment type="caution">
    <text evidence="3">The sequence shown here is derived from an EMBL/GenBank/DDBJ whole genome shotgun (WGS) entry which is preliminary data.</text>
</comment>
<dbReference type="Proteomes" id="UP000747110">
    <property type="component" value="Unassembled WGS sequence"/>
</dbReference>
<feature type="region of interest" description="Disordered" evidence="1">
    <location>
        <begin position="1"/>
        <end position="22"/>
    </location>
</feature>
<dbReference type="AlphaFoldDB" id="A0A8J4GRR5"/>
<keyword evidence="5" id="KW-1185">Reference proteome</keyword>
<evidence type="ECO:0000313" key="2">
    <source>
        <dbReference type="EMBL" id="GIL92998.1"/>
    </source>
</evidence>
<protein>
    <submittedName>
        <fullName evidence="3">Uncharacterized protein</fullName>
    </submittedName>
</protein>
<name>A0A8J4GRR5_9CHLO</name>
<accession>A0A8J4GRR5</accession>
<dbReference type="EMBL" id="BNCP01000086">
    <property type="protein sequence ID" value="GIL92998.1"/>
    <property type="molecule type" value="Genomic_DNA"/>
</dbReference>